<evidence type="ECO:0000313" key="3">
    <source>
        <dbReference type="EMBL" id="MBE9665619.1"/>
    </source>
</evidence>
<feature type="chain" id="PRO_5046469813" evidence="1">
    <location>
        <begin position="24"/>
        <end position="817"/>
    </location>
</feature>
<feature type="domain" description="TonB-dependent receptor plug" evidence="2">
    <location>
        <begin position="628"/>
        <end position="710"/>
    </location>
</feature>
<protein>
    <submittedName>
        <fullName evidence="3">TonB-dependent receptor plug domain-containing protein</fullName>
    </submittedName>
</protein>
<accession>A0ABR9XEW4</accession>
<name>A0ABR9XEW4_9SPHI</name>
<keyword evidence="4" id="KW-1185">Reference proteome</keyword>
<comment type="caution">
    <text evidence="3">The sequence shown here is derived from an EMBL/GenBank/DDBJ whole genome shotgun (WGS) entry which is preliminary data.</text>
</comment>
<dbReference type="InterPro" id="IPR008969">
    <property type="entry name" value="CarboxyPept-like_regulatory"/>
</dbReference>
<evidence type="ECO:0000313" key="4">
    <source>
        <dbReference type="Proteomes" id="UP000632774"/>
    </source>
</evidence>
<dbReference type="RefSeq" id="WP_194105016.1">
    <property type="nucleotide sequence ID" value="NZ_JADFFM010000001.1"/>
</dbReference>
<dbReference type="Gene3D" id="2.60.40.1930">
    <property type="match status" value="1"/>
</dbReference>
<organism evidence="3 4">
    <name type="scientific">Mucilaginibacter boryungensis</name>
    <dbReference type="NCBI Taxonomy" id="768480"/>
    <lineage>
        <taxon>Bacteria</taxon>
        <taxon>Pseudomonadati</taxon>
        <taxon>Bacteroidota</taxon>
        <taxon>Sphingobacteriia</taxon>
        <taxon>Sphingobacteriales</taxon>
        <taxon>Sphingobacteriaceae</taxon>
        <taxon>Mucilaginibacter</taxon>
    </lineage>
</organism>
<reference evidence="3 4" key="1">
    <citation type="submission" date="2020-10" db="EMBL/GenBank/DDBJ databases">
        <title>Mucilaginibacter mali sp. nov., isolated from rhizosphere soil of apple orchard.</title>
        <authorList>
            <person name="Lee J.-S."/>
            <person name="Kim H.S."/>
            <person name="Kim J.-S."/>
        </authorList>
    </citation>
    <scope>NUCLEOTIDE SEQUENCE [LARGE SCALE GENOMIC DNA]</scope>
    <source>
        <strain evidence="3 4">KCTC 23157</strain>
    </source>
</reference>
<dbReference type="EMBL" id="JADFFM010000001">
    <property type="protein sequence ID" value="MBE9665619.1"/>
    <property type="molecule type" value="Genomic_DNA"/>
</dbReference>
<dbReference type="Pfam" id="PF07715">
    <property type="entry name" value="Plug"/>
    <property type="match status" value="1"/>
</dbReference>
<dbReference type="Pfam" id="PF13620">
    <property type="entry name" value="CarboxypepD_reg"/>
    <property type="match status" value="1"/>
</dbReference>
<dbReference type="SUPFAM" id="SSF49464">
    <property type="entry name" value="Carboxypeptidase regulatory domain-like"/>
    <property type="match status" value="1"/>
</dbReference>
<evidence type="ECO:0000259" key="2">
    <source>
        <dbReference type="Pfam" id="PF07715"/>
    </source>
</evidence>
<dbReference type="InterPro" id="IPR012910">
    <property type="entry name" value="Plug_dom"/>
</dbReference>
<proteinExistence type="predicted"/>
<keyword evidence="1" id="KW-0732">Signal</keyword>
<dbReference type="Gene3D" id="2.170.130.10">
    <property type="entry name" value="TonB-dependent receptor, plug domain"/>
    <property type="match status" value="1"/>
</dbReference>
<feature type="signal peptide" evidence="1">
    <location>
        <begin position="1"/>
        <end position="23"/>
    </location>
</feature>
<dbReference type="SUPFAM" id="SSF56935">
    <property type="entry name" value="Porins"/>
    <property type="match status" value="1"/>
</dbReference>
<keyword evidence="3" id="KW-0675">Receptor</keyword>
<gene>
    <name evidence="3" type="ORF">IRJ18_04545</name>
</gene>
<dbReference type="InterPro" id="IPR037066">
    <property type="entry name" value="Plug_dom_sf"/>
</dbReference>
<dbReference type="Proteomes" id="UP000632774">
    <property type="component" value="Unassembled WGS sequence"/>
</dbReference>
<sequence length="817" mass="89808">MATKKTTFILLCLILAFAKPILAQQTEFLNNLQQYGAAMPQEKVYLHLDKPHYLTGDDIWLKGYVTFGVQNQLSALSKILYIDLIDPSNKVINQTKLLILHGVTIGDLHLVDTLKQGTYHLRAYTNWMRNLPEETFFNKEFTIGRVQDATGTAQNKPAGTNGTKQAKSNSISFMPEGGNMVAGLQSRVAFKMLQPDGFAAGGSGYVTDDTGEKLAEFTAGYAGMGSFFLTPQAGKAYKAVVTYTNGTTQTTNLPAALPEGFVLTLLPHLPVNVLLAIKTSPALVKNQNVTILVQKQGKVIYAGQKVINAPESLTRLPLDKFPSGIIQVTLFNENMQPLCERLFFNLNPHTALPLTASLDNQQYKNRQQVMVTLKAGEDADSLRNGTFSAAVVNLGGLPQLKTNQSGILPGLLLTPELKGYVENPDHYFEVFDNDRMTELDNLILCQGWRRIVWEDVKAGKMPMVNFQPEKSFTISGTVTSRNGTPAANVKVSLLSVKSYMGIDTVTDAKGRYVFNNLLLNENNRFSVTVHDDKRNLILKVDPQPGVSSYTPLNNGQPIDDATYQAYLKTAYKQLPDSVKQRLGAINLKEVNITTTRSKSKMVPAFSANRNGAGNADEIFLADEMKYSMTLKQFLQGRAMGVKFIDDSAFVNRADNFLTGQNAPKPMTIMLDGVELHSDGDAPLNWIPVEDVASIEILRTAATSALYGGNNGVIIITTKTGKSELHYPSKPSPGTVPLIITGYHAIREFYAPNYTVNPSAIPDHRTTIYWKPDIVTDKAGNATFKFYTTDDKGTYQITIEGITADGRPAHVVKSFTVE</sequence>
<evidence type="ECO:0000256" key="1">
    <source>
        <dbReference type="SAM" id="SignalP"/>
    </source>
</evidence>